<dbReference type="InterPro" id="IPR037883">
    <property type="entry name" value="Knr4/Smi1-like_sf"/>
</dbReference>
<keyword evidence="2" id="KW-1185">Reference proteome</keyword>
<reference evidence="2" key="1">
    <citation type="journal article" date="2019" name="Int. J. Syst. Evol. Microbiol.">
        <title>The Global Catalogue of Microorganisms (GCM) 10K type strain sequencing project: providing services to taxonomists for standard genome sequencing and annotation.</title>
        <authorList>
            <consortium name="The Broad Institute Genomics Platform"/>
            <consortium name="The Broad Institute Genome Sequencing Center for Infectious Disease"/>
            <person name="Wu L."/>
            <person name="Ma J."/>
        </authorList>
    </citation>
    <scope>NUCLEOTIDE SEQUENCE [LARGE SCALE GENOMIC DNA]</scope>
    <source>
        <strain evidence="2">KCTC 52438</strain>
    </source>
</reference>
<sequence length="121" mass="13897">MTEDELKNIEDTLGIQIPNKYREFLSSFPEFLITDEDEGIFGTAKKIISETLSSRNYREEDWPVGYTNDLLAVGWNGGGSIYCIKEGESGDTIYLFDHEIGDINPEETMLLQEFIDEWSEE</sequence>
<dbReference type="SUPFAM" id="SSF160631">
    <property type="entry name" value="SMI1/KNR4-like"/>
    <property type="match status" value="1"/>
</dbReference>
<dbReference type="Proteomes" id="UP001595476">
    <property type="component" value="Unassembled WGS sequence"/>
</dbReference>
<evidence type="ECO:0000313" key="2">
    <source>
        <dbReference type="Proteomes" id="UP001595476"/>
    </source>
</evidence>
<gene>
    <name evidence="1" type="ORF">ACFOEK_17885</name>
</gene>
<proteinExistence type="predicted"/>
<name>A0ABV7HL89_9GAMM</name>
<organism evidence="1 2">
    <name type="scientific">Litoribrevibacter euphylliae</name>
    <dbReference type="NCBI Taxonomy" id="1834034"/>
    <lineage>
        <taxon>Bacteria</taxon>
        <taxon>Pseudomonadati</taxon>
        <taxon>Pseudomonadota</taxon>
        <taxon>Gammaproteobacteria</taxon>
        <taxon>Oceanospirillales</taxon>
        <taxon>Oceanospirillaceae</taxon>
        <taxon>Litoribrevibacter</taxon>
    </lineage>
</organism>
<accession>A0ABV7HL89</accession>
<protein>
    <submittedName>
        <fullName evidence="1">SMI1/KNR4 family protein</fullName>
    </submittedName>
</protein>
<comment type="caution">
    <text evidence="1">The sequence shown here is derived from an EMBL/GenBank/DDBJ whole genome shotgun (WGS) entry which is preliminary data.</text>
</comment>
<dbReference type="EMBL" id="JBHRSZ010000007">
    <property type="protein sequence ID" value="MFC3152915.1"/>
    <property type="molecule type" value="Genomic_DNA"/>
</dbReference>
<evidence type="ECO:0000313" key="1">
    <source>
        <dbReference type="EMBL" id="MFC3152915.1"/>
    </source>
</evidence>
<dbReference type="Gene3D" id="3.40.1580.10">
    <property type="entry name" value="SMI1/KNR4-like"/>
    <property type="match status" value="1"/>
</dbReference>
<dbReference type="Pfam" id="PF14567">
    <property type="entry name" value="SUKH_5"/>
    <property type="match status" value="1"/>
</dbReference>
<dbReference type="RefSeq" id="WP_386722837.1">
    <property type="nucleotide sequence ID" value="NZ_JBHRSZ010000007.1"/>
</dbReference>